<sequence>MQDAIDDCNLHGGGIVWIPAGDYLCATIWLKDNVTLYLDAGATIYASRKISDYMDFRFSVGAADSEEGEALVRAVGADNVAIEGKGRLHCRAVRERFRREPQIEITDSVTGREIANAIKYGVDYQSKYRKVPPSPGAINFADCTNVHIRD</sequence>
<reference evidence="1" key="1">
    <citation type="journal article" date="2013" name="Environ. Microbiol.">
        <title>Seasonally variable intestinal metagenomes of the red palm weevil (Rhynchophorus ferrugineus).</title>
        <authorList>
            <person name="Jia S."/>
            <person name="Zhang X."/>
            <person name="Zhang G."/>
            <person name="Yin A."/>
            <person name="Zhang S."/>
            <person name="Li F."/>
            <person name="Wang L."/>
            <person name="Zhao D."/>
            <person name="Yun Q."/>
            <person name="Tala"/>
            <person name="Wang J."/>
            <person name="Sun G."/>
            <person name="Baabdullah M."/>
            <person name="Yu X."/>
            <person name="Hu S."/>
            <person name="Al-Mssallem I.S."/>
            <person name="Yu J."/>
        </authorList>
    </citation>
    <scope>NUCLEOTIDE SEQUENCE</scope>
</reference>
<dbReference type="InterPro" id="IPR011050">
    <property type="entry name" value="Pectin_lyase_fold/virulence"/>
</dbReference>
<proteinExistence type="predicted"/>
<dbReference type="InterPro" id="IPR012334">
    <property type="entry name" value="Pectin_lyas_fold"/>
</dbReference>
<name>A0A060CIL1_9FIRM</name>
<protein>
    <submittedName>
        <fullName evidence="1">CAZy families GH28 protein</fullName>
    </submittedName>
</protein>
<feature type="non-terminal residue" evidence="1">
    <location>
        <position position="150"/>
    </location>
</feature>
<dbReference type="AlphaFoldDB" id="A0A060CIL1"/>
<evidence type="ECO:0000313" key="1">
    <source>
        <dbReference type="EMBL" id="AIA95074.1"/>
    </source>
</evidence>
<dbReference type="SUPFAM" id="SSF51126">
    <property type="entry name" value="Pectin lyase-like"/>
    <property type="match status" value="1"/>
</dbReference>
<dbReference type="EMBL" id="KF127715">
    <property type="protein sequence ID" value="AIA95074.1"/>
    <property type="molecule type" value="Genomic_DNA"/>
</dbReference>
<accession>A0A060CIL1</accession>
<organism evidence="1">
    <name type="scientific">uncultured Caldicellulosiruptor sp</name>
    <dbReference type="NCBI Taxonomy" id="569407"/>
    <lineage>
        <taxon>Bacteria</taxon>
        <taxon>Bacillati</taxon>
        <taxon>Bacillota</taxon>
        <taxon>Bacillota incertae sedis</taxon>
        <taxon>Caldicellulosiruptorales</taxon>
        <taxon>Caldicellulosiruptoraceae</taxon>
        <taxon>Caldicellulosiruptor</taxon>
        <taxon>environmental samples</taxon>
    </lineage>
</organism>
<dbReference type="Gene3D" id="2.160.20.10">
    <property type="entry name" value="Single-stranded right-handed beta-helix, Pectin lyase-like"/>
    <property type="match status" value="1"/>
</dbReference>